<name>A0AA40KE07_9HYME</name>
<reference evidence="1" key="1">
    <citation type="submission" date="2021-10" db="EMBL/GenBank/DDBJ databases">
        <title>Melipona bicolor Genome sequencing and assembly.</title>
        <authorList>
            <person name="Araujo N.S."/>
            <person name="Arias M.C."/>
        </authorList>
    </citation>
    <scope>NUCLEOTIDE SEQUENCE</scope>
    <source>
        <strain evidence="1">USP_2M_L1-L4_2017</strain>
        <tissue evidence="1">Whole body</tissue>
    </source>
</reference>
<comment type="caution">
    <text evidence="1">The sequence shown here is derived from an EMBL/GenBank/DDBJ whole genome shotgun (WGS) entry which is preliminary data.</text>
</comment>
<accession>A0AA40KE07</accession>
<protein>
    <submittedName>
        <fullName evidence="1">Uncharacterized protein</fullName>
    </submittedName>
</protein>
<evidence type="ECO:0000313" key="2">
    <source>
        <dbReference type="Proteomes" id="UP001177670"/>
    </source>
</evidence>
<keyword evidence="2" id="KW-1185">Reference proteome</keyword>
<proteinExistence type="predicted"/>
<dbReference type="Proteomes" id="UP001177670">
    <property type="component" value="Unassembled WGS sequence"/>
</dbReference>
<sequence>MSIGYARPNANFIEPRANSLGDDFTFISKELIFKMNINRGRGGPGLPLIFDGMPRPLTINREMKRNRYPRRRRRDSRKVCTGAEKFDETLTKGIIHGNFTVARGHLQQVSTNINCRLEFAREEERVVFDGPMSTDQWEANRLDCRNKL</sequence>
<gene>
    <name evidence="1" type="ORF">K0M31_017980</name>
</gene>
<dbReference type="EMBL" id="JAHYIQ010000060">
    <property type="protein sequence ID" value="KAK1116903.1"/>
    <property type="molecule type" value="Genomic_DNA"/>
</dbReference>
<organism evidence="1 2">
    <name type="scientific">Melipona bicolor</name>
    <dbReference type="NCBI Taxonomy" id="60889"/>
    <lineage>
        <taxon>Eukaryota</taxon>
        <taxon>Metazoa</taxon>
        <taxon>Ecdysozoa</taxon>
        <taxon>Arthropoda</taxon>
        <taxon>Hexapoda</taxon>
        <taxon>Insecta</taxon>
        <taxon>Pterygota</taxon>
        <taxon>Neoptera</taxon>
        <taxon>Endopterygota</taxon>
        <taxon>Hymenoptera</taxon>
        <taxon>Apocrita</taxon>
        <taxon>Aculeata</taxon>
        <taxon>Apoidea</taxon>
        <taxon>Anthophila</taxon>
        <taxon>Apidae</taxon>
        <taxon>Melipona</taxon>
    </lineage>
</organism>
<evidence type="ECO:0000313" key="1">
    <source>
        <dbReference type="EMBL" id="KAK1116903.1"/>
    </source>
</evidence>
<feature type="non-terminal residue" evidence="1">
    <location>
        <position position="1"/>
    </location>
</feature>
<dbReference type="AlphaFoldDB" id="A0AA40KE07"/>